<keyword evidence="2" id="KW-1185">Reference proteome</keyword>
<protein>
    <submittedName>
        <fullName evidence="1">Uncharacterized protein</fullName>
    </submittedName>
</protein>
<dbReference type="Proteomes" id="UP000198281">
    <property type="component" value="Unassembled WGS sequence"/>
</dbReference>
<dbReference type="EMBL" id="FZOS01000003">
    <property type="protein sequence ID" value="SNS26067.1"/>
    <property type="molecule type" value="Genomic_DNA"/>
</dbReference>
<evidence type="ECO:0000313" key="2">
    <source>
        <dbReference type="Proteomes" id="UP000198281"/>
    </source>
</evidence>
<dbReference type="AlphaFoldDB" id="A0A239D191"/>
<gene>
    <name evidence="1" type="ORF">SAMN06295912_103158</name>
</gene>
<organism evidence="1 2">
    <name type="scientific">Edaphosphingomonas laterariae</name>
    <dbReference type="NCBI Taxonomy" id="861865"/>
    <lineage>
        <taxon>Bacteria</taxon>
        <taxon>Pseudomonadati</taxon>
        <taxon>Pseudomonadota</taxon>
        <taxon>Alphaproteobacteria</taxon>
        <taxon>Sphingomonadales</taxon>
        <taxon>Rhizorhabdaceae</taxon>
        <taxon>Edaphosphingomonas</taxon>
    </lineage>
</organism>
<evidence type="ECO:0000313" key="1">
    <source>
        <dbReference type="EMBL" id="SNS26067.1"/>
    </source>
</evidence>
<name>A0A239D191_9SPHN</name>
<sequence>MSAFPMRGARHRVRRHLFLTTIFLSRPEKHDARRRLRPYRWAMKKEVVALFLLVVLLLPMLAGIRRIRNLPRTPADEPADDSDGDKAE</sequence>
<reference evidence="2" key="1">
    <citation type="submission" date="2017-06" db="EMBL/GenBank/DDBJ databases">
        <authorList>
            <person name="Varghese N."/>
            <person name="Submissions S."/>
        </authorList>
    </citation>
    <scope>NUCLEOTIDE SEQUENCE [LARGE SCALE GENOMIC DNA]</scope>
    <source>
        <strain evidence="2">LNB2</strain>
    </source>
</reference>
<proteinExistence type="predicted"/>
<accession>A0A239D191</accession>